<evidence type="ECO:0000313" key="4">
    <source>
        <dbReference type="Proteomes" id="UP000467840"/>
    </source>
</evidence>
<gene>
    <name evidence="3" type="ORF">GH714_008820</name>
</gene>
<dbReference type="PANTHER" id="PTHR33184:SF67">
    <property type="entry name" value="PROTEIN TAPETUM DETERMINANT 1"/>
    <property type="match status" value="1"/>
</dbReference>
<keyword evidence="1 2" id="KW-0732">Signal</keyword>
<name>A0A6A6MKZ5_HEVBR</name>
<evidence type="ECO:0000256" key="1">
    <source>
        <dbReference type="ARBA" id="ARBA00022729"/>
    </source>
</evidence>
<dbReference type="AlphaFoldDB" id="A0A6A6MKZ5"/>
<dbReference type="Proteomes" id="UP000467840">
    <property type="component" value="Chromosome 15"/>
</dbReference>
<dbReference type="Pfam" id="PF24068">
    <property type="entry name" value="TPD1_C"/>
    <property type="match status" value="1"/>
</dbReference>
<comment type="caution">
    <text evidence="3">The sequence shown here is derived from an EMBL/GenBank/DDBJ whole genome shotgun (WGS) entry which is preliminary data.</text>
</comment>
<feature type="signal peptide" evidence="2">
    <location>
        <begin position="1"/>
        <end position="23"/>
    </location>
</feature>
<dbReference type="PANTHER" id="PTHR33184">
    <property type="entry name" value="PROTEIN TAPETUM DETERMINANT 1-LIKE-RELATED"/>
    <property type="match status" value="1"/>
</dbReference>
<dbReference type="GO" id="GO:0001709">
    <property type="term" value="P:cell fate determination"/>
    <property type="evidence" value="ECO:0007669"/>
    <property type="project" value="TreeGrafter"/>
</dbReference>
<dbReference type="EMBL" id="JAAGAX010000005">
    <property type="protein sequence ID" value="KAF2313033.1"/>
    <property type="molecule type" value="Genomic_DNA"/>
</dbReference>
<accession>A0A6A6MKZ5</accession>
<sequence>MASILYLVFCIISILSVSVVVDSRHHHHNAARAPGSEYKIYEHKATLHRQLPSSGTAAVGANQCSKNDIAIAQGQVGVQPDGTPTFSVEIANICSTGCAITNIHLSCGDFSSGIFINPKIFKKLARNDCVVNSGEPLATGSALSFRYAAASQFPLSVSSLLVRYFIW</sequence>
<protein>
    <submittedName>
        <fullName evidence="3">Uncharacterized protein</fullName>
    </submittedName>
</protein>
<reference evidence="3 4" key="1">
    <citation type="journal article" date="2020" name="Mol. Plant">
        <title>The Chromosome-Based Rubber Tree Genome Provides New Insights into Spurge Genome Evolution and Rubber Biosynthesis.</title>
        <authorList>
            <person name="Liu J."/>
            <person name="Shi C."/>
            <person name="Shi C.C."/>
            <person name="Li W."/>
            <person name="Zhang Q.J."/>
            <person name="Zhang Y."/>
            <person name="Li K."/>
            <person name="Lu H.F."/>
            <person name="Shi C."/>
            <person name="Zhu S.T."/>
            <person name="Xiao Z.Y."/>
            <person name="Nan H."/>
            <person name="Yue Y."/>
            <person name="Zhu X.G."/>
            <person name="Wu Y."/>
            <person name="Hong X.N."/>
            <person name="Fan G.Y."/>
            <person name="Tong Y."/>
            <person name="Zhang D."/>
            <person name="Mao C.L."/>
            <person name="Liu Y.L."/>
            <person name="Hao S.J."/>
            <person name="Liu W.Q."/>
            <person name="Lv M.Q."/>
            <person name="Zhang H.B."/>
            <person name="Liu Y."/>
            <person name="Hu-Tang G.R."/>
            <person name="Wang J.P."/>
            <person name="Wang J.H."/>
            <person name="Sun Y.H."/>
            <person name="Ni S.B."/>
            <person name="Chen W.B."/>
            <person name="Zhang X.C."/>
            <person name="Jiao Y.N."/>
            <person name="Eichler E.E."/>
            <person name="Li G.H."/>
            <person name="Liu X."/>
            <person name="Gao L.Z."/>
        </authorList>
    </citation>
    <scope>NUCLEOTIDE SEQUENCE [LARGE SCALE GENOMIC DNA]</scope>
    <source>
        <strain evidence="4">cv. GT1</strain>
        <tissue evidence="3">Leaf</tissue>
    </source>
</reference>
<dbReference type="InterPro" id="IPR040361">
    <property type="entry name" value="TPD1"/>
</dbReference>
<organism evidence="3 4">
    <name type="scientific">Hevea brasiliensis</name>
    <name type="common">Para rubber tree</name>
    <name type="synonym">Siphonia brasiliensis</name>
    <dbReference type="NCBI Taxonomy" id="3981"/>
    <lineage>
        <taxon>Eukaryota</taxon>
        <taxon>Viridiplantae</taxon>
        <taxon>Streptophyta</taxon>
        <taxon>Embryophyta</taxon>
        <taxon>Tracheophyta</taxon>
        <taxon>Spermatophyta</taxon>
        <taxon>Magnoliopsida</taxon>
        <taxon>eudicotyledons</taxon>
        <taxon>Gunneridae</taxon>
        <taxon>Pentapetalae</taxon>
        <taxon>rosids</taxon>
        <taxon>fabids</taxon>
        <taxon>Malpighiales</taxon>
        <taxon>Euphorbiaceae</taxon>
        <taxon>Crotonoideae</taxon>
        <taxon>Micrandreae</taxon>
        <taxon>Hevea</taxon>
    </lineage>
</organism>
<feature type="chain" id="PRO_5025458144" evidence="2">
    <location>
        <begin position="24"/>
        <end position="167"/>
    </location>
</feature>
<evidence type="ECO:0000256" key="2">
    <source>
        <dbReference type="SAM" id="SignalP"/>
    </source>
</evidence>
<keyword evidence="4" id="KW-1185">Reference proteome</keyword>
<proteinExistence type="predicted"/>
<evidence type="ECO:0000313" key="3">
    <source>
        <dbReference type="EMBL" id="KAF2313033.1"/>
    </source>
</evidence>